<keyword evidence="2 7" id="KW-0808">Transferase</keyword>
<dbReference type="GO" id="GO:0005524">
    <property type="term" value="F:ATP binding"/>
    <property type="evidence" value="ECO:0007669"/>
    <property type="project" value="UniProtKB-KW"/>
</dbReference>
<evidence type="ECO:0000313" key="11">
    <source>
        <dbReference type="Proteomes" id="UP000321083"/>
    </source>
</evidence>
<keyword evidence="5" id="KW-0067">ATP-binding</keyword>
<dbReference type="SUPFAM" id="SSF53067">
    <property type="entry name" value="Actin-like ATPase domain"/>
    <property type="match status" value="2"/>
</dbReference>
<evidence type="ECO:0000256" key="5">
    <source>
        <dbReference type="ARBA" id="ARBA00022840"/>
    </source>
</evidence>
<feature type="domain" description="Carbohydrate kinase FGGY N-terminal" evidence="8">
    <location>
        <begin position="3"/>
        <end position="260"/>
    </location>
</feature>
<protein>
    <recommendedName>
        <fullName evidence="6">ATP:glycerol 3-phosphotransferase</fullName>
    </recommendedName>
</protein>
<dbReference type="InterPro" id="IPR018485">
    <property type="entry name" value="FGGY_C"/>
</dbReference>
<dbReference type="PANTHER" id="PTHR10196:SF69">
    <property type="entry name" value="GLYCEROL KINASE"/>
    <property type="match status" value="1"/>
</dbReference>
<dbReference type="GO" id="GO:0004370">
    <property type="term" value="F:glycerol kinase activity"/>
    <property type="evidence" value="ECO:0007669"/>
    <property type="project" value="TreeGrafter"/>
</dbReference>
<keyword evidence="4 7" id="KW-0418">Kinase</keyword>
<keyword evidence="3" id="KW-0547">Nucleotide-binding</keyword>
<dbReference type="PROSITE" id="PS00933">
    <property type="entry name" value="FGGY_KINASES_1"/>
    <property type="match status" value="1"/>
</dbReference>
<evidence type="ECO:0000259" key="9">
    <source>
        <dbReference type="Pfam" id="PF02782"/>
    </source>
</evidence>
<gene>
    <name evidence="10" type="primary">glpK</name>
    <name evidence="10" type="ORF">E3A20_11800</name>
</gene>
<dbReference type="InterPro" id="IPR000577">
    <property type="entry name" value="Carb_kinase_FGGY"/>
</dbReference>
<dbReference type="EMBL" id="SRHE01000203">
    <property type="protein sequence ID" value="TWW09692.1"/>
    <property type="molecule type" value="Genomic_DNA"/>
</dbReference>
<dbReference type="Gene3D" id="3.30.420.40">
    <property type="match status" value="2"/>
</dbReference>
<reference evidence="10 11" key="1">
    <citation type="submission" date="2019-08" db="EMBL/GenBank/DDBJ databases">
        <title>100 year-old enigma solved: identification of Planctomyces bekefii, the type genus and species of the phylum Planctomycetes.</title>
        <authorList>
            <person name="Svetlana D.N."/>
            <person name="Overmann J."/>
        </authorList>
    </citation>
    <scope>NUCLEOTIDE SEQUENCE [LARGE SCALE GENOMIC DNA]</scope>
    <source>
        <strain evidence="10">Phe10_nw2017</strain>
    </source>
</reference>
<feature type="domain" description="Carbohydrate kinase FGGY C-terminal" evidence="9">
    <location>
        <begin position="269"/>
        <end position="458"/>
    </location>
</feature>
<dbReference type="Proteomes" id="UP000321083">
    <property type="component" value="Unassembled WGS sequence"/>
</dbReference>
<comment type="caution">
    <text evidence="10">The sequence shown here is derived from an EMBL/GenBank/DDBJ whole genome shotgun (WGS) entry which is preliminary data.</text>
</comment>
<keyword evidence="11" id="KW-1185">Reference proteome</keyword>
<evidence type="ECO:0000313" key="10">
    <source>
        <dbReference type="EMBL" id="TWW09692.1"/>
    </source>
</evidence>
<evidence type="ECO:0000256" key="3">
    <source>
        <dbReference type="ARBA" id="ARBA00022741"/>
    </source>
</evidence>
<sequence>MGYILAIDQGTTGSTVLVVDVRSRGEVKVIGRDTIEFPQHFPETGWVEHDLEDIWQSVETAAKRALTTAATLDRDFRVEKIAAIGITNQRETLCAFDRASAAARSRAIVWQCKRSTDICQRLKADGLEKTFRERTGLVLDPYFSGTKITWLMENRPELAREIASGRTVLGTVDTFLVARLTGGKSFVTEPSNASRTLAFDIRKGTWDEELLRTLKIPSVDALAEVRDSASKFGVTKGLSFLPDGVPITGVLGDQQAALAGQTCFEPGEAKCTYGTGAFLLANLGNEPKSSRAGLLTTIAWSLGGKRTYAFEGAAFIAGAAVQFLRDQLQLLDRASESEALATGVQAAPEVYFVPALAGLGAPHWDPRAQGAFLGLTRGTTKAQMVRAVLDGIAFQVADLTDAIAADLGQPLKILRVDGGASANGLLMKSQAEFASVIVDQPTQLETTALGAALFAAMGAGIFSGIDELKKLRKVDQLFSTSNSADERRRVETQRAGWRRAIHAVQVFAGTAT</sequence>
<name>A0A5C6M6R7_9PLAN</name>
<dbReference type="Pfam" id="PF02782">
    <property type="entry name" value="FGGY_C"/>
    <property type="match status" value="1"/>
</dbReference>
<evidence type="ECO:0000256" key="7">
    <source>
        <dbReference type="RuleBase" id="RU003733"/>
    </source>
</evidence>
<dbReference type="Pfam" id="PF00370">
    <property type="entry name" value="FGGY_N"/>
    <property type="match status" value="1"/>
</dbReference>
<dbReference type="InterPro" id="IPR043129">
    <property type="entry name" value="ATPase_NBD"/>
</dbReference>
<dbReference type="PROSITE" id="PS00445">
    <property type="entry name" value="FGGY_KINASES_2"/>
    <property type="match status" value="1"/>
</dbReference>
<comment type="similarity">
    <text evidence="1 7">Belongs to the FGGY kinase family.</text>
</comment>
<organism evidence="10 11">
    <name type="scientific">Planctomyces bekefii</name>
    <dbReference type="NCBI Taxonomy" id="1653850"/>
    <lineage>
        <taxon>Bacteria</taxon>
        <taxon>Pseudomonadati</taxon>
        <taxon>Planctomycetota</taxon>
        <taxon>Planctomycetia</taxon>
        <taxon>Planctomycetales</taxon>
        <taxon>Planctomycetaceae</taxon>
        <taxon>Planctomyces</taxon>
    </lineage>
</organism>
<evidence type="ECO:0000256" key="4">
    <source>
        <dbReference type="ARBA" id="ARBA00022777"/>
    </source>
</evidence>
<dbReference type="PIRSF" id="PIRSF000538">
    <property type="entry name" value="GlpK"/>
    <property type="match status" value="1"/>
</dbReference>
<evidence type="ECO:0000256" key="6">
    <source>
        <dbReference type="ARBA" id="ARBA00043149"/>
    </source>
</evidence>
<dbReference type="PANTHER" id="PTHR10196">
    <property type="entry name" value="SUGAR KINASE"/>
    <property type="match status" value="1"/>
</dbReference>
<proteinExistence type="inferred from homology"/>
<dbReference type="InterPro" id="IPR018484">
    <property type="entry name" value="FGGY_N"/>
</dbReference>
<evidence type="ECO:0000259" key="8">
    <source>
        <dbReference type="Pfam" id="PF00370"/>
    </source>
</evidence>
<reference evidence="10 11" key="2">
    <citation type="submission" date="2019-08" db="EMBL/GenBank/DDBJ databases">
        <authorList>
            <person name="Henke P."/>
        </authorList>
    </citation>
    <scope>NUCLEOTIDE SEQUENCE [LARGE SCALE GENOMIC DNA]</scope>
    <source>
        <strain evidence="10">Phe10_nw2017</strain>
    </source>
</reference>
<dbReference type="InterPro" id="IPR018483">
    <property type="entry name" value="Carb_kinase_FGGY_CS"/>
</dbReference>
<evidence type="ECO:0000256" key="1">
    <source>
        <dbReference type="ARBA" id="ARBA00009156"/>
    </source>
</evidence>
<dbReference type="NCBIfam" id="NF000756">
    <property type="entry name" value="PRK00047.1"/>
    <property type="match status" value="1"/>
</dbReference>
<dbReference type="GO" id="GO:0005829">
    <property type="term" value="C:cytosol"/>
    <property type="evidence" value="ECO:0007669"/>
    <property type="project" value="TreeGrafter"/>
</dbReference>
<evidence type="ECO:0000256" key="2">
    <source>
        <dbReference type="ARBA" id="ARBA00022679"/>
    </source>
</evidence>
<dbReference type="AlphaFoldDB" id="A0A5C6M6R7"/>
<accession>A0A5C6M6R7</accession>
<dbReference type="GO" id="GO:0006071">
    <property type="term" value="P:glycerol metabolic process"/>
    <property type="evidence" value="ECO:0007669"/>
    <property type="project" value="TreeGrafter"/>
</dbReference>